<gene>
    <name evidence="1" type="ORF">ACFPRK_00535</name>
</gene>
<reference evidence="2" key="1">
    <citation type="journal article" date="2019" name="Int. J. Syst. Evol. Microbiol.">
        <title>The Global Catalogue of Microorganisms (GCM) 10K type strain sequencing project: providing services to taxonomists for standard genome sequencing and annotation.</title>
        <authorList>
            <consortium name="The Broad Institute Genomics Platform"/>
            <consortium name="The Broad Institute Genome Sequencing Center for Infectious Disease"/>
            <person name="Wu L."/>
            <person name="Ma J."/>
        </authorList>
    </citation>
    <scope>NUCLEOTIDE SEQUENCE [LARGE SCALE GENOMIC DNA]</scope>
    <source>
        <strain evidence="2">CGMCC 4.1721</strain>
    </source>
</reference>
<dbReference type="RefSeq" id="WP_065847643.1">
    <property type="nucleotide sequence ID" value="NZ_JBHSKI010000001.1"/>
</dbReference>
<evidence type="ECO:0000313" key="2">
    <source>
        <dbReference type="Proteomes" id="UP001596208"/>
    </source>
</evidence>
<organism evidence="1 2">
    <name type="scientific">Streptomyces mutomycini</name>
    <dbReference type="NCBI Taxonomy" id="284036"/>
    <lineage>
        <taxon>Bacteria</taxon>
        <taxon>Bacillati</taxon>
        <taxon>Actinomycetota</taxon>
        <taxon>Actinomycetes</taxon>
        <taxon>Kitasatosporales</taxon>
        <taxon>Streptomycetaceae</taxon>
        <taxon>Streptomyces</taxon>
    </lineage>
</organism>
<name>A0ABW0AVW9_9ACTN</name>
<dbReference type="EMBL" id="JBHSKI010000001">
    <property type="protein sequence ID" value="MFC5169089.1"/>
    <property type="molecule type" value="Genomic_DNA"/>
</dbReference>
<dbReference type="Proteomes" id="UP001596208">
    <property type="component" value="Unassembled WGS sequence"/>
</dbReference>
<comment type="caution">
    <text evidence="1">The sequence shown here is derived from an EMBL/GenBank/DDBJ whole genome shotgun (WGS) entry which is preliminary data.</text>
</comment>
<accession>A0ABW0AVW9</accession>
<protein>
    <submittedName>
        <fullName evidence="1">Uncharacterized protein</fullName>
    </submittedName>
</protein>
<evidence type="ECO:0000313" key="1">
    <source>
        <dbReference type="EMBL" id="MFC5169089.1"/>
    </source>
</evidence>
<keyword evidence="2" id="KW-1185">Reference proteome</keyword>
<sequence>MRESAHWLINWHAAHQDGLRARGIGAVVNRPHRGTPTRGRPKATAVSLTLESGERLGHVFVWESGSASLLFIDSRSEYMWQDEQELSSEGDLPRVLAPLIELVEGLQGSASRG</sequence>
<proteinExistence type="predicted"/>